<evidence type="ECO:0000313" key="5">
    <source>
        <dbReference type="Proteomes" id="UP001319060"/>
    </source>
</evidence>
<dbReference type="InterPro" id="IPR029058">
    <property type="entry name" value="AB_hydrolase_fold"/>
</dbReference>
<comment type="similarity">
    <text evidence="1">Belongs to the peptidase S33 family.</text>
</comment>
<dbReference type="SUPFAM" id="SSF53474">
    <property type="entry name" value="alpha/beta-Hydrolases"/>
    <property type="match status" value="1"/>
</dbReference>
<dbReference type="InterPro" id="IPR002410">
    <property type="entry name" value="Peptidase_S33"/>
</dbReference>
<comment type="caution">
    <text evidence="4">The sequence shown here is derived from an EMBL/GenBank/DDBJ whole genome shotgun (WGS) entry which is preliminary data.</text>
</comment>
<dbReference type="GO" id="GO:0016787">
    <property type="term" value="F:hydrolase activity"/>
    <property type="evidence" value="ECO:0007669"/>
    <property type="project" value="UniProtKB-KW"/>
</dbReference>
<sequence>MKSLMDGEYKVKLNGITHWIRVVGSENNTMPLVILHGGPGGNHYVFERTIGPLLSNSRTVIYYEQRGCGRTEKPSDDTKYSIDLLVEDFKSIQKWLDVKKVDLLGYSFGGELALEIALAAPTVINRIVLSGPSLINSEINKMVQITGICSVVDIQLYRQMQDVLKKVLTIDETYNKIWELADSKTVDLLLFENQEIAKRNREMWAESNLVNTGLMYKALKKNPVKIPLLDRLKEIQQETLIIAGAFDRNTGISISTLIHKELRNSEMVLFNNSAHFPDLEEPDKFNKIVHEFLEPLL</sequence>
<dbReference type="PANTHER" id="PTHR43798">
    <property type="entry name" value="MONOACYLGLYCEROL LIPASE"/>
    <property type="match status" value="1"/>
</dbReference>
<dbReference type="InterPro" id="IPR050266">
    <property type="entry name" value="AB_hydrolase_sf"/>
</dbReference>
<accession>A0ABS2ZFA8</accession>
<evidence type="ECO:0000313" key="4">
    <source>
        <dbReference type="EMBL" id="MBN3546869.1"/>
    </source>
</evidence>
<keyword evidence="5" id="KW-1185">Reference proteome</keyword>
<reference evidence="4 5" key="1">
    <citation type="submission" date="2021-01" db="EMBL/GenBank/DDBJ databases">
        <title>Genome Sequencing of Type Strains.</title>
        <authorList>
            <person name="Lemaire J.F."/>
            <person name="Inderbitzin P."/>
            <person name="Collins S.B."/>
            <person name="Wespe N."/>
            <person name="Knight-Connoni V."/>
        </authorList>
    </citation>
    <scope>NUCLEOTIDE SEQUENCE [LARGE SCALE GENOMIC DNA]</scope>
    <source>
        <strain evidence="4 5">DSM 14730</strain>
    </source>
</reference>
<evidence type="ECO:0000259" key="3">
    <source>
        <dbReference type="Pfam" id="PF00561"/>
    </source>
</evidence>
<keyword evidence="2 4" id="KW-0378">Hydrolase</keyword>
<dbReference type="EMBL" id="JAFHKS010000044">
    <property type="protein sequence ID" value="MBN3546869.1"/>
    <property type="molecule type" value="Genomic_DNA"/>
</dbReference>
<dbReference type="PANTHER" id="PTHR43798:SF31">
    <property type="entry name" value="AB HYDROLASE SUPERFAMILY PROTEIN YCLE"/>
    <property type="match status" value="1"/>
</dbReference>
<organism evidence="4 5">
    <name type="scientific">Fictibacillus barbaricus</name>
    <dbReference type="NCBI Taxonomy" id="182136"/>
    <lineage>
        <taxon>Bacteria</taxon>
        <taxon>Bacillati</taxon>
        <taxon>Bacillota</taxon>
        <taxon>Bacilli</taxon>
        <taxon>Bacillales</taxon>
        <taxon>Fictibacillaceae</taxon>
        <taxon>Fictibacillus</taxon>
    </lineage>
</organism>
<dbReference type="InterPro" id="IPR000073">
    <property type="entry name" value="AB_hydrolase_1"/>
</dbReference>
<dbReference type="Gene3D" id="3.40.50.1820">
    <property type="entry name" value="alpha/beta hydrolase"/>
    <property type="match status" value="1"/>
</dbReference>
<evidence type="ECO:0000256" key="1">
    <source>
        <dbReference type="ARBA" id="ARBA00010088"/>
    </source>
</evidence>
<evidence type="ECO:0000256" key="2">
    <source>
        <dbReference type="ARBA" id="ARBA00022801"/>
    </source>
</evidence>
<feature type="domain" description="AB hydrolase-1" evidence="3">
    <location>
        <begin position="31"/>
        <end position="282"/>
    </location>
</feature>
<name>A0ABS2ZFA8_9BACL</name>
<dbReference type="Pfam" id="PF00561">
    <property type="entry name" value="Abhydrolase_1"/>
    <property type="match status" value="1"/>
</dbReference>
<gene>
    <name evidence="4" type="ORF">JYA64_16295</name>
</gene>
<dbReference type="Proteomes" id="UP001319060">
    <property type="component" value="Unassembled WGS sequence"/>
</dbReference>
<dbReference type="PRINTS" id="PR00793">
    <property type="entry name" value="PROAMNOPTASE"/>
</dbReference>
<proteinExistence type="inferred from homology"/>
<protein>
    <submittedName>
        <fullName evidence="4">Alpha/beta fold hydrolase</fullName>
    </submittedName>
</protein>
<dbReference type="RefSeq" id="WP_188401162.1">
    <property type="nucleotide sequence ID" value="NZ_JAFHKS010000044.1"/>
</dbReference>